<comment type="subcellular location">
    <subcellularLocation>
        <location evidence="1">Peroxisome</location>
    </subcellularLocation>
</comment>
<accession>A0A1M5Q2M2</accession>
<dbReference type="Gene3D" id="3.90.226.10">
    <property type="entry name" value="2-enoyl-CoA Hydratase, Chain A, domain 1"/>
    <property type="match status" value="1"/>
</dbReference>
<evidence type="ECO:0000313" key="5">
    <source>
        <dbReference type="Proteomes" id="UP000184520"/>
    </source>
</evidence>
<dbReference type="AlphaFoldDB" id="A0A1M5Q2M2"/>
<dbReference type="PANTHER" id="PTHR43684">
    <property type="match status" value="1"/>
</dbReference>
<dbReference type="InterPro" id="IPR001753">
    <property type="entry name" value="Enoyl-CoA_hydra/iso"/>
</dbReference>
<proteinExistence type="predicted"/>
<dbReference type="InterPro" id="IPR051053">
    <property type="entry name" value="ECH/Chromodomain_protein"/>
</dbReference>
<dbReference type="CDD" id="cd06558">
    <property type="entry name" value="crotonase-like"/>
    <property type="match status" value="1"/>
</dbReference>
<protein>
    <submittedName>
        <fullName evidence="4">Enoyl-CoA hydratase/carnithine racemase</fullName>
    </submittedName>
</protein>
<dbReference type="SUPFAM" id="SSF52096">
    <property type="entry name" value="ClpP/crotonase"/>
    <property type="match status" value="1"/>
</dbReference>
<dbReference type="OrthoDB" id="9797151at2"/>
<dbReference type="RefSeq" id="WP_073324661.1">
    <property type="nucleotide sequence ID" value="NZ_FQWD01000006.1"/>
</dbReference>
<gene>
    <name evidence="4" type="ORF">SAMN05216361_3715</name>
</gene>
<sequence>MSEIQIISQQAVTEIVINRPEKKNALTREMYKTMGDAIIEADASEACKVVVIRANGDIFCAGNEISGFANHGKEPHLAETVGFMKALTNCKKPVIAEVSGLAVGIGTTMLLHCDLVYCATGTRFVLPFINLGLVPEYASSYIIPRMAGRRRASEWLMLGEPFSAQDASDFGLVTKIVEPDALRDTVSDVAKKLAAKPKFALLQTKALLNNEAEDIQQHMDYELDIFIEAMGTDAAQEAFDAFLHKRPINPEKFK</sequence>
<dbReference type="EMBL" id="FQWD01000006">
    <property type="protein sequence ID" value="SHH08324.1"/>
    <property type="molecule type" value="Genomic_DNA"/>
</dbReference>
<dbReference type="PANTHER" id="PTHR43684:SF1">
    <property type="entry name" value="ENOYL-COA DELTA ISOMERASE 2"/>
    <property type="match status" value="1"/>
</dbReference>
<name>A0A1M5Q2M2_9ALTE</name>
<evidence type="ECO:0000256" key="3">
    <source>
        <dbReference type="ARBA" id="ARBA00023235"/>
    </source>
</evidence>
<dbReference type="GO" id="GO:0004165">
    <property type="term" value="F:delta(3)-delta(2)-enoyl-CoA isomerase activity"/>
    <property type="evidence" value="ECO:0007669"/>
    <property type="project" value="UniProtKB-ARBA"/>
</dbReference>
<dbReference type="Pfam" id="PF00378">
    <property type="entry name" value="ECH_1"/>
    <property type="match status" value="1"/>
</dbReference>
<dbReference type="InterPro" id="IPR029045">
    <property type="entry name" value="ClpP/crotonase-like_dom_sf"/>
</dbReference>
<evidence type="ECO:0000256" key="1">
    <source>
        <dbReference type="ARBA" id="ARBA00004275"/>
    </source>
</evidence>
<reference evidence="5" key="1">
    <citation type="submission" date="2016-11" db="EMBL/GenBank/DDBJ databases">
        <authorList>
            <person name="Varghese N."/>
            <person name="Submissions S."/>
        </authorList>
    </citation>
    <scope>NUCLEOTIDE SEQUENCE [LARGE SCALE GENOMIC DNA]</scope>
    <source>
        <strain evidence="5">CGMCC 1.8995</strain>
    </source>
</reference>
<evidence type="ECO:0000313" key="4">
    <source>
        <dbReference type="EMBL" id="SHH08324.1"/>
    </source>
</evidence>
<keyword evidence="5" id="KW-1185">Reference proteome</keyword>
<dbReference type="Proteomes" id="UP000184520">
    <property type="component" value="Unassembled WGS sequence"/>
</dbReference>
<keyword evidence="2" id="KW-0576">Peroxisome</keyword>
<dbReference type="STRING" id="634436.SAMN05216361_3715"/>
<keyword evidence="3" id="KW-0413">Isomerase</keyword>
<organism evidence="4 5">
    <name type="scientific">Marisediminitalea aggregata</name>
    <dbReference type="NCBI Taxonomy" id="634436"/>
    <lineage>
        <taxon>Bacteria</taxon>
        <taxon>Pseudomonadati</taxon>
        <taxon>Pseudomonadota</taxon>
        <taxon>Gammaproteobacteria</taxon>
        <taxon>Alteromonadales</taxon>
        <taxon>Alteromonadaceae</taxon>
        <taxon>Marisediminitalea</taxon>
    </lineage>
</organism>
<evidence type="ECO:0000256" key="2">
    <source>
        <dbReference type="ARBA" id="ARBA00023140"/>
    </source>
</evidence>